<sequence>MERSPAWRRAARGPGQLGIRRVKLAFKDDTATMPEEAAGLPPLLAVQLWQNPCWLSFRVNFIAAGFNRHVYSAIELRHGLKRPEVVVIYALRLKDGLTATEISLSSAFPKNTISRAIQVLLRRKLVRRATDSQDRRSFVLRLTAAGRSIVDEAIPPMVEREQAMLAALSPAEQHMLHALLTKIVVASPQWNEACENEEAS</sequence>
<dbReference type="GO" id="GO:0003677">
    <property type="term" value="F:DNA binding"/>
    <property type="evidence" value="ECO:0007669"/>
    <property type="project" value="UniProtKB-KW"/>
</dbReference>
<dbReference type="EMBL" id="RAQU01000141">
    <property type="protein sequence ID" value="RKK02587.1"/>
    <property type="molecule type" value="Genomic_DNA"/>
</dbReference>
<dbReference type="PROSITE" id="PS50995">
    <property type="entry name" value="HTH_MARR_2"/>
    <property type="match status" value="1"/>
</dbReference>
<organism evidence="5 8">
    <name type="scientific">Teichococcus wenyumeiae</name>
    <dbReference type="NCBI Taxonomy" id="2478470"/>
    <lineage>
        <taxon>Bacteria</taxon>
        <taxon>Pseudomonadati</taxon>
        <taxon>Pseudomonadota</taxon>
        <taxon>Alphaproteobacteria</taxon>
        <taxon>Acetobacterales</taxon>
        <taxon>Roseomonadaceae</taxon>
        <taxon>Roseomonas</taxon>
    </lineage>
</organism>
<dbReference type="InParanoid" id="A0A3A9J5U7"/>
<evidence type="ECO:0000259" key="4">
    <source>
        <dbReference type="PROSITE" id="PS50995"/>
    </source>
</evidence>
<keyword evidence="3" id="KW-0804">Transcription</keyword>
<name>A0A3A9J5U7_9PROT</name>
<dbReference type="AlphaFoldDB" id="A0A3A9J5U7"/>
<keyword evidence="1" id="KW-0805">Transcription regulation</keyword>
<evidence type="ECO:0000256" key="1">
    <source>
        <dbReference type="ARBA" id="ARBA00023015"/>
    </source>
</evidence>
<evidence type="ECO:0000313" key="8">
    <source>
        <dbReference type="Proteomes" id="UP000278036"/>
    </source>
</evidence>
<comment type="caution">
    <text evidence="5">The sequence shown here is derived from an EMBL/GenBank/DDBJ whole genome shotgun (WGS) entry which is preliminary data.</text>
</comment>
<proteinExistence type="predicted"/>
<dbReference type="PANTHER" id="PTHR35790:SF4">
    <property type="entry name" value="HTH-TYPE TRANSCRIPTIONAL REGULATOR PCHR"/>
    <property type="match status" value="1"/>
</dbReference>
<accession>A0A3A9J5U7</accession>
<dbReference type="PANTHER" id="PTHR35790">
    <property type="entry name" value="HTH-TYPE TRANSCRIPTIONAL REGULATOR PCHR"/>
    <property type="match status" value="1"/>
</dbReference>
<evidence type="ECO:0000313" key="7">
    <source>
        <dbReference type="Proteomes" id="UP000274097"/>
    </source>
</evidence>
<keyword evidence="2" id="KW-0238">DNA-binding</keyword>
<dbReference type="GO" id="GO:0003700">
    <property type="term" value="F:DNA-binding transcription factor activity"/>
    <property type="evidence" value="ECO:0007669"/>
    <property type="project" value="InterPro"/>
</dbReference>
<dbReference type="EMBL" id="RFLX01000002">
    <property type="protein sequence ID" value="RMI26460.1"/>
    <property type="molecule type" value="Genomic_DNA"/>
</dbReference>
<protein>
    <submittedName>
        <fullName evidence="5">MarR family transcriptional regulator</fullName>
    </submittedName>
</protein>
<dbReference type="PRINTS" id="PR00598">
    <property type="entry name" value="HTHMARR"/>
</dbReference>
<dbReference type="InterPro" id="IPR036388">
    <property type="entry name" value="WH-like_DNA-bd_sf"/>
</dbReference>
<dbReference type="InterPro" id="IPR036390">
    <property type="entry name" value="WH_DNA-bd_sf"/>
</dbReference>
<dbReference type="SMART" id="SM00347">
    <property type="entry name" value="HTH_MARR"/>
    <property type="match status" value="1"/>
</dbReference>
<evidence type="ECO:0000313" key="6">
    <source>
        <dbReference type="EMBL" id="RMI26460.1"/>
    </source>
</evidence>
<dbReference type="Pfam" id="PF12802">
    <property type="entry name" value="MarR_2"/>
    <property type="match status" value="1"/>
</dbReference>
<evidence type="ECO:0000256" key="3">
    <source>
        <dbReference type="ARBA" id="ARBA00023163"/>
    </source>
</evidence>
<feature type="domain" description="HTH marR-type" evidence="4">
    <location>
        <begin position="52"/>
        <end position="185"/>
    </location>
</feature>
<dbReference type="SUPFAM" id="SSF46785">
    <property type="entry name" value="Winged helix' DNA-binding domain"/>
    <property type="match status" value="1"/>
</dbReference>
<evidence type="ECO:0000256" key="2">
    <source>
        <dbReference type="ARBA" id="ARBA00023125"/>
    </source>
</evidence>
<evidence type="ECO:0000313" key="5">
    <source>
        <dbReference type="EMBL" id="RKK02587.1"/>
    </source>
</evidence>
<reference evidence="5 8" key="1">
    <citation type="submission" date="2018-09" db="EMBL/GenBank/DDBJ databases">
        <title>Roseomonas sp. nov., isolated from feces of Tibetan antelopes in the Qinghai-Tibet plateau, China.</title>
        <authorList>
            <person name="Tian Z."/>
        </authorList>
    </citation>
    <scope>NUCLEOTIDE SEQUENCE [LARGE SCALE GENOMIC DNA]</scope>
    <source>
        <strain evidence="6 7">Z23</strain>
        <strain evidence="5 8">Z24</strain>
    </source>
</reference>
<dbReference type="InterPro" id="IPR052067">
    <property type="entry name" value="Metal_resp_HTH_trans_reg"/>
</dbReference>
<gene>
    <name evidence="5" type="ORF">D6Z83_18990</name>
    <name evidence="6" type="ORF">EBE87_04065</name>
</gene>
<dbReference type="InterPro" id="IPR000835">
    <property type="entry name" value="HTH_MarR-typ"/>
</dbReference>
<dbReference type="Gene3D" id="1.10.10.10">
    <property type="entry name" value="Winged helix-like DNA-binding domain superfamily/Winged helix DNA-binding domain"/>
    <property type="match status" value="1"/>
</dbReference>
<dbReference type="Proteomes" id="UP000278036">
    <property type="component" value="Unassembled WGS sequence"/>
</dbReference>
<dbReference type="Proteomes" id="UP000274097">
    <property type="component" value="Unassembled WGS sequence"/>
</dbReference>
<keyword evidence="7" id="KW-1185">Reference proteome</keyword>